<gene>
    <name evidence="1" type="ORF">MANES_17G009800</name>
</gene>
<accession>A0A2C9U5F1</accession>
<evidence type="ECO:0000313" key="1">
    <source>
        <dbReference type="EMBL" id="OAY24366.1"/>
    </source>
</evidence>
<organism evidence="1">
    <name type="scientific">Manihot esculenta</name>
    <name type="common">Cassava</name>
    <name type="synonym">Jatropha manihot</name>
    <dbReference type="NCBI Taxonomy" id="3983"/>
    <lineage>
        <taxon>Eukaryota</taxon>
        <taxon>Viridiplantae</taxon>
        <taxon>Streptophyta</taxon>
        <taxon>Embryophyta</taxon>
        <taxon>Tracheophyta</taxon>
        <taxon>Spermatophyta</taxon>
        <taxon>Magnoliopsida</taxon>
        <taxon>eudicotyledons</taxon>
        <taxon>Gunneridae</taxon>
        <taxon>Pentapetalae</taxon>
        <taxon>rosids</taxon>
        <taxon>fabids</taxon>
        <taxon>Malpighiales</taxon>
        <taxon>Euphorbiaceae</taxon>
        <taxon>Crotonoideae</taxon>
        <taxon>Manihoteae</taxon>
        <taxon>Manihot</taxon>
    </lineage>
</organism>
<name>A0A2C9U5F1_MANES</name>
<dbReference type="EMBL" id="CM004403">
    <property type="protein sequence ID" value="OAY24366.1"/>
    <property type="molecule type" value="Genomic_DNA"/>
</dbReference>
<reference evidence="1" key="1">
    <citation type="submission" date="2016-02" db="EMBL/GenBank/DDBJ databases">
        <title>WGS assembly of Manihot esculenta.</title>
        <authorList>
            <person name="Bredeson J.V."/>
            <person name="Prochnik S.E."/>
            <person name="Lyons J.B."/>
            <person name="Schmutz J."/>
            <person name="Grimwood J."/>
            <person name="Vrebalov J."/>
            <person name="Bart R.S."/>
            <person name="Amuge T."/>
            <person name="Ferguson M.E."/>
            <person name="Green R."/>
            <person name="Putnam N."/>
            <person name="Stites J."/>
            <person name="Rounsley S."/>
            <person name="Rokhsar D.S."/>
        </authorList>
    </citation>
    <scope>NUCLEOTIDE SEQUENCE [LARGE SCALE GENOMIC DNA]</scope>
    <source>
        <tissue evidence="1">Leaf</tissue>
    </source>
</reference>
<dbReference type="AlphaFoldDB" id="A0A2C9U5F1"/>
<protein>
    <submittedName>
        <fullName evidence="1">Uncharacterized protein</fullName>
    </submittedName>
</protein>
<proteinExistence type="predicted"/>
<sequence length="75" mass="8769">MECLFCNVCDFCLCMLSYVQIDFHLQMDNSFVNLFVIQVSYSFVNPLMILMTNLFVNPFVIQIANIFINSLTRND</sequence>